<sequence length="197" mass="21444">MTDVTDIFLPKRVFLFSGHMIDRPDRPKPRFPPEREDAVTKDIAGVLDRLQAGAVDLAVCSGACGSDLIFAELMLGRGAHVNLHLPFEPAVFVRDSVDFANANWRERFDAVRADPGARTIVLPEAQTADERQLSPYERTNLWMLERALSCGAQKVHFICVWDGAAGDGPGGTGHMVEAVEAAGGIAEPPIHPLGFTR</sequence>
<evidence type="ECO:0000313" key="1">
    <source>
        <dbReference type="EMBL" id="AUT62759.1"/>
    </source>
</evidence>
<dbReference type="OrthoDB" id="5180013at2"/>
<dbReference type="Gene3D" id="3.40.50.450">
    <property type="match status" value="1"/>
</dbReference>
<accession>A0A2I8ETB4</accession>
<evidence type="ECO:0008006" key="3">
    <source>
        <dbReference type="Google" id="ProtNLM"/>
    </source>
</evidence>
<organism evidence="1 2">
    <name type="scientific">Paraburkholderia terrae</name>
    <dbReference type="NCBI Taxonomy" id="311230"/>
    <lineage>
        <taxon>Bacteria</taxon>
        <taxon>Pseudomonadati</taxon>
        <taxon>Pseudomonadota</taxon>
        <taxon>Betaproteobacteria</taxon>
        <taxon>Burkholderiales</taxon>
        <taxon>Burkholderiaceae</taxon>
        <taxon>Paraburkholderia</taxon>
    </lineage>
</organism>
<dbReference type="KEGG" id="pter:C2L65_24520"/>
<dbReference type="EMBL" id="CP026112">
    <property type="protein sequence ID" value="AUT62759.1"/>
    <property type="molecule type" value="Genomic_DNA"/>
</dbReference>
<gene>
    <name evidence="1" type="ORF">C2L65_24520</name>
</gene>
<dbReference type="AlphaFoldDB" id="A0A2I8ETB4"/>
<reference evidence="1 2" key="1">
    <citation type="submission" date="2018-01" db="EMBL/GenBank/DDBJ databases">
        <title>Species boundaries and ecological features among Paraburkholderia terrae DSMZ17804T, P. hospita DSMZ17164T and P. caribensis DSMZ13236T.</title>
        <authorList>
            <person name="Pratama A.A."/>
        </authorList>
    </citation>
    <scope>NUCLEOTIDE SEQUENCE [LARGE SCALE GENOMIC DNA]</scope>
    <source>
        <strain evidence="1 2">DSM 17804</strain>
    </source>
</reference>
<name>A0A2I8ETB4_9BURK</name>
<protein>
    <recommendedName>
        <fullName evidence="3">DUF2493 domain-containing protein</fullName>
    </recommendedName>
</protein>
<proteinExistence type="predicted"/>
<dbReference type="Proteomes" id="UP000243502">
    <property type="component" value="Chromosome 2"/>
</dbReference>
<evidence type="ECO:0000313" key="2">
    <source>
        <dbReference type="Proteomes" id="UP000243502"/>
    </source>
</evidence>